<dbReference type="InterPro" id="IPR052921">
    <property type="entry name" value="GPCR1_Superfamily_Member"/>
</dbReference>
<dbReference type="GO" id="GO:0004930">
    <property type="term" value="F:G protein-coupled receptor activity"/>
    <property type="evidence" value="ECO:0007669"/>
    <property type="project" value="UniProtKB-KW"/>
</dbReference>
<reference evidence="16" key="2">
    <citation type="submission" date="2025-08" db="UniProtKB">
        <authorList>
            <consortium name="Ensembl"/>
        </authorList>
    </citation>
    <scope>IDENTIFICATION</scope>
</reference>
<keyword evidence="8 14" id="KW-0472">Membrane</keyword>
<keyword evidence="7 13" id="KW-0297">G-protein coupled receptor</keyword>
<protein>
    <recommendedName>
        <fullName evidence="14">Olfactory receptor</fullName>
    </recommendedName>
</protein>
<proteinExistence type="inferred from homology"/>
<evidence type="ECO:0000256" key="10">
    <source>
        <dbReference type="ARBA" id="ARBA00023170"/>
    </source>
</evidence>
<dbReference type="GO" id="GO:0005549">
    <property type="term" value="F:odorant binding"/>
    <property type="evidence" value="ECO:0007669"/>
    <property type="project" value="TreeGrafter"/>
</dbReference>
<dbReference type="InterPro" id="IPR000725">
    <property type="entry name" value="Olfact_rcpt"/>
</dbReference>
<dbReference type="AlphaFoldDB" id="A0A8C4S0S4"/>
<evidence type="ECO:0000256" key="2">
    <source>
        <dbReference type="ARBA" id="ARBA00022475"/>
    </source>
</evidence>
<feature type="transmembrane region" description="Helical" evidence="14">
    <location>
        <begin position="60"/>
        <end position="82"/>
    </location>
</feature>
<name>A0A8C4S0S4_ERPCA</name>
<evidence type="ECO:0000313" key="17">
    <source>
        <dbReference type="Proteomes" id="UP000694620"/>
    </source>
</evidence>
<evidence type="ECO:0000256" key="12">
    <source>
        <dbReference type="ARBA" id="ARBA00023224"/>
    </source>
</evidence>
<evidence type="ECO:0000256" key="8">
    <source>
        <dbReference type="ARBA" id="ARBA00023136"/>
    </source>
</evidence>
<keyword evidence="3 14" id="KW-0716">Sensory transduction</keyword>
<organism evidence="16 17">
    <name type="scientific">Erpetoichthys calabaricus</name>
    <name type="common">Rope fish</name>
    <name type="synonym">Calamoichthys calabaricus</name>
    <dbReference type="NCBI Taxonomy" id="27687"/>
    <lineage>
        <taxon>Eukaryota</taxon>
        <taxon>Metazoa</taxon>
        <taxon>Chordata</taxon>
        <taxon>Craniata</taxon>
        <taxon>Vertebrata</taxon>
        <taxon>Euteleostomi</taxon>
        <taxon>Actinopterygii</taxon>
        <taxon>Polypteriformes</taxon>
        <taxon>Polypteridae</taxon>
        <taxon>Erpetoichthys</taxon>
    </lineage>
</organism>
<keyword evidence="10 13" id="KW-0675">Receptor</keyword>
<feature type="transmembrane region" description="Helical" evidence="14">
    <location>
        <begin position="239"/>
        <end position="258"/>
    </location>
</feature>
<evidence type="ECO:0000313" key="16">
    <source>
        <dbReference type="Ensembl" id="ENSECRP00000007845.1"/>
    </source>
</evidence>
<dbReference type="Gene3D" id="1.20.1070.10">
    <property type="entry name" value="Rhodopsin 7-helix transmembrane proteins"/>
    <property type="match status" value="1"/>
</dbReference>
<dbReference type="PROSITE" id="PS50262">
    <property type="entry name" value="G_PROTEIN_RECEP_F1_2"/>
    <property type="match status" value="1"/>
</dbReference>
<keyword evidence="2 14" id="KW-1003">Cell membrane</keyword>
<keyword evidence="11" id="KW-0325">Glycoprotein</keyword>
<dbReference type="SUPFAM" id="SSF81321">
    <property type="entry name" value="Family A G protein-coupled receptor-like"/>
    <property type="match status" value="1"/>
</dbReference>
<evidence type="ECO:0000256" key="1">
    <source>
        <dbReference type="ARBA" id="ARBA00004651"/>
    </source>
</evidence>
<evidence type="ECO:0000256" key="4">
    <source>
        <dbReference type="ARBA" id="ARBA00022692"/>
    </source>
</evidence>
<evidence type="ECO:0000256" key="13">
    <source>
        <dbReference type="RuleBase" id="RU000688"/>
    </source>
</evidence>
<dbReference type="PROSITE" id="PS00237">
    <property type="entry name" value="G_PROTEIN_RECEP_F1_1"/>
    <property type="match status" value="1"/>
</dbReference>
<keyword evidence="6 14" id="KW-1133">Transmembrane helix</keyword>
<keyword evidence="5 14" id="KW-0552">Olfaction</keyword>
<feature type="transmembrane region" description="Helical" evidence="14">
    <location>
        <begin position="196"/>
        <end position="218"/>
    </location>
</feature>
<dbReference type="GeneTree" id="ENSGT01030000234640"/>
<evidence type="ECO:0000256" key="3">
    <source>
        <dbReference type="ARBA" id="ARBA00022606"/>
    </source>
</evidence>
<evidence type="ECO:0000256" key="11">
    <source>
        <dbReference type="ARBA" id="ARBA00023180"/>
    </source>
</evidence>
<reference evidence="16" key="3">
    <citation type="submission" date="2025-09" db="UniProtKB">
        <authorList>
            <consortium name="Ensembl"/>
        </authorList>
    </citation>
    <scope>IDENTIFICATION</scope>
</reference>
<feature type="transmembrane region" description="Helical" evidence="14">
    <location>
        <begin position="270"/>
        <end position="293"/>
    </location>
</feature>
<keyword evidence="12 13" id="KW-0807">Transducer</keyword>
<dbReference type="InterPro" id="IPR017452">
    <property type="entry name" value="GPCR_Rhodpsn_7TM"/>
</dbReference>
<dbReference type="PANTHER" id="PTHR26451">
    <property type="entry name" value="G_PROTEIN_RECEP_F1_2 DOMAIN-CONTAINING PROTEIN"/>
    <property type="match status" value="1"/>
</dbReference>
<sequence>MENTSQTTTFKLVAYFELNYLRYLYFAIVFMIYATIIIINAIIIGIVLVYLERTLHKPMYIFMCNLSFNGLVGSTALCPFLLSNLLSDTHESSYVGCLVQIYFIYLYGSYEFTILTIMSYDRYVSICYPLHYHIIMSSSKITLLVIFSWMINIINMIISVTLSGSLPLCGNIIEKVYCDNYSVVKLACIDTTSFNIYYLINVATIILIQVSLIVWSYIRILQVCLKSSKDSQTKAIATCLPQLLIVVNYGIAASFEIIQNRFNMKHIPSTVRIILSVYFLILPPIVNPIIYGLKYEQIRLNVKKMFLKNIQIYR</sequence>
<evidence type="ECO:0000256" key="14">
    <source>
        <dbReference type="RuleBase" id="RU363047"/>
    </source>
</evidence>
<comment type="similarity">
    <text evidence="13">Belongs to the G-protein coupled receptor 1 family.</text>
</comment>
<feature type="domain" description="G-protein coupled receptors family 1 profile" evidence="15">
    <location>
        <begin position="39"/>
        <end position="291"/>
    </location>
</feature>
<evidence type="ECO:0000256" key="5">
    <source>
        <dbReference type="ARBA" id="ARBA00022725"/>
    </source>
</evidence>
<dbReference type="PRINTS" id="PR00245">
    <property type="entry name" value="OLFACTORYR"/>
</dbReference>
<keyword evidence="9" id="KW-1015">Disulfide bond</keyword>
<comment type="subcellular location">
    <subcellularLocation>
        <location evidence="1 14">Cell membrane</location>
        <topology evidence="1 14">Multi-pass membrane protein</topology>
    </subcellularLocation>
</comment>
<reference evidence="16" key="1">
    <citation type="submission" date="2021-06" db="EMBL/GenBank/DDBJ databases">
        <authorList>
            <consortium name="Wellcome Sanger Institute Data Sharing"/>
        </authorList>
    </citation>
    <scope>NUCLEOTIDE SEQUENCE [LARGE SCALE GENOMIC DNA]</scope>
</reference>
<dbReference type="Ensembl" id="ENSECRT00000007969.1">
    <property type="protein sequence ID" value="ENSECRP00000007845.1"/>
    <property type="gene ID" value="ENSECRG00000005234.1"/>
</dbReference>
<evidence type="ECO:0000259" key="15">
    <source>
        <dbReference type="PROSITE" id="PS50262"/>
    </source>
</evidence>
<dbReference type="InterPro" id="IPR000276">
    <property type="entry name" value="GPCR_Rhodpsn"/>
</dbReference>
<evidence type="ECO:0000256" key="6">
    <source>
        <dbReference type="ARBA" id="ARBA00022989"/>
    </source>
</evidence>
<feature type="transmembrane region" description="Helical" evidence="14">
    <location>
        <begin position="102"/>
        <end position="120"/>
    </location>
</feature>
<evidence type="ECO:0000256" key="9">
    <source>
        <dbReference type="ARBA" id="ARBA00023157"/>
    </source>
</evidence>
<dbReference type="GO" id="GO:0005886">
    <property type="term" value="C:plasma membrane"/>
    <property type="evidence" value="ECO:0007669"/>
    <property type="project" value="UniProtKB-SubCell"/>
</dbReference>
<dbReference type="GO" id="GO:0004984">
    <property type="term" value="F:olfactory receptor activity"/>
    <property type="evidence" value="ECO:0007669"/>
    <property type="project" value="InterPro"/>
</dbReference>
<dbReference type="Pfam" id="PF13853">
    <property type="entry name" value="7tm_4"/>
    <property type="match status" value="1"/>
</dbReference>
<accession>A0A8C4S0S4</accession>
<evidence type="ECO:0000256" key="7">
    <source>
        <dbReference type="ARBA" id="ARBA00023040"/>
    </source>
</evidence>
<dbReference type="Proteomes" id="UP000694620">
    <property type="component" value="Chromosome 4"/>
</dbReference>
<dbReference type="PRINTS" id="PR00237">
    <property type="entry name" value="GPCRRHODOPSN"/>
</dbReference>
<keyword evidence="17" id="KW-1185">Reference proteome</keyword>
<feature type="transmembrane region" description="Helical" evidence="14">
    <location>
        <begin position="141"/>
        <end position="162"/>
    </location>
</feature>
<dbReference type="PANTHER" id="PTHR26451:SF885">
    <property type="entry name" value="OLFACTORY RECEPTOR"/>
    <property type="match status" value="1"/>
</dbReference>
<keyword evidence="4 13" id="KW-0812">Transmembrane</keyword>
<dbReference type="FunFam" id="1.20.1070.10:FF:000024">
    <property type="entry name" value="Olfactory receptor"/>
    <property type="match status" value="1"/>
</dbReference>
<feature type="transmembrane region" description="Helical" evidence="14">
    <location>
        <begin position="23"/>
        <end position="51"/>
    </location>
</feature>